<gene>
    <name evidence="2" type="ORF">PN36_18640</name>
</gene>
<keyword evidence="1" id="KW-0732">Signal</keyword>
<keyword evidence="3" id="KW-1185">Reference proteome</keyword>
<comment type="caution">
    <text evidence="2">The sequence shown here is derived from an EMBL/GenBank/DDBJ whole genome shotgun (WGS) entry which is preliminary data.</text>
</comment>
<dbReference type="EMBL" id="JSZA02000074">
    <property type="protein sequence ID" value="TGO02814.1"/>
    <property type="molecule type" value="Genomic_DNA"/>
</dbReference>
<dbReference type="AlphaFoldDB" id="A0A4E0RRP6"/>
<dbReference type="Gene3D" id="3.40.190.10">
    <property type="entry name" value="Periplasmic binding protein-like II"/>
    <property type="match status" value="4"/>
</dbReference>
<evidence type="ECO:0000313" key="2">
    <source>
        <dbReference type="EMBL" id="TGO02814.1"/>
    </source>
</evidence>
<dbReference type="Pfam" id="PF16868">
    <property type="entry name" value="NMT1_3"/>
    <property type="match status" value="2"/>
</dbReference>
<dbReference type="PANTHER" id="PTHR42941:SF1">
    <property type="entry name" value="SLL1037 PROTEIN"/>
    <property type="match status" value="1"/>
</dbReference>
<evidence type="ECO:0000313" key="3">
    <source>
        <dbReference type="Proteomes" id="UP000030428"/>
    </source>
</evidence>
<protein>
    <submittedName>
        <fullName evidence="2">Uncharacterized protein</fullName>
    </submittedName>
</protein>
<dbReference type="Proteomes" id="UP000030428">
    <property type="component" value="Unassembled WGS sequence"/>
</dbReference>
<organism evidence="2 3">
    <name type="scientific">Candidatus Thiomargarita nelsonii</name>
    <dbReference type="NCBI Taxonomy" id="1003181"/>
    <lineage>
        <taxon>Bacteria</taxon>
        <taxon>Pseudomonadati</taxon>
        <taxon>Pseudomonadota</taxon>
        <taxon>Gammaproteobacteria</taxon>
        <taxon>Thiotrichales</taxon>
        <taxon>Thiotrichaceae</taxon>
        <taxon>Thiomargarita</taxon>
    </lineage>
</organism>
<accession>A0A4E0RRP6</accession>
<proteinExistence type="predicted"/>
<sequence>MPKTFITKRLSLIPILTTALFLGIPAGSAASTLKAGKICTGPTTGTYYQYAGGIIDAAKETLGLDLENVSTVGSLENAKGIVSGQCDIAIVQSDIYIQSGADFQTTTESKLFSANKGSVAALYPEIVHILVNRDSGISSVADLAGKKVNVGEKGSGTYLTAYKLLNVYNQMVSAPEYVYEAPSTAVAKVVAGTLDATFYVAGAPISILANLPADANVTLIPATFTMFNHDYTIADIPATTYPWLHCDITNNIAVSSLLTIGPSIDRTLLGAFLDKLYANKDSYADKYHAKWAGLDKAATVASIKAAGMNGWNIEVSHYFAGVPKPVVKPQPYFCSASPLGTYTKVVLDLIPVVKSTLGISLTEKHTAGSLDNVMKSYNGECAMYLVQRDVGGYFVTVDQTQQSISEELLRGYFWYGENLMPLYAEDIHLVINTNSGIESSLDLVGKKVNMGEKLSGTFVTAITMLLVNNIKIEEMTPSYDSPVAALPKVISGEYDAMFVISKAPVSYLAGADCPTDINVPGCIVGDPTTLPIKLVSIQVPNFFPKTTLSAEHYPWQMVELPNSPQIITFLGISPHLSRDENRIADLISAVYDLKVGETTLSPTWDETSVEQGIALFKLEPVLFHWDAAQYFADMIK</sequence>
<dbReference type="SUPFAM" id="SSF53850">
    <property type="entry name" value="Periplasmic binding protein-like II"/>
    <property type="match status" value="2"/>
</dbReference>
<dbReference type="NCBIfam" id="TIGR02122">
    <property type="entry name" value="TRAP_TAXI"/>
    <property type="match status" value="1"/>
</dbReference>
<dbReference type="PANTHER" id="PTHR42941">
    <property type="entry name" value="SLL1037 PROTEIN"/>
    <property type="match status" value="1"/>
</dbReference>
<dbReference type="InterPro" id="IPR011852">
    <property type="entry name" value="TRAP_TAXI"/>
</dbReference>
<evidence type="ECO:0000256" key="1">
    <source>
        <dbReference type="SAM" id="SignalP"/>
    </source>
</evidence>
<reference evidence="2 3" key="1">
    <citation type="journal article" date="2016" name="Front. Microbiol.">
        <title>Single-Cell (Meta-)Genomics of a Dimorphic Candidatus Thiomargarita nelsonii Reveals Genomic Plasticity.</title>
        <authorList>
            <person name="Flood B.E."/>
            <person name="Fliss P."/>
            <person name="Jones D.S."/>
            <person name="Dick G.J."/>
            <person name="Jain S."/>
            <person name="Kaster A.K."/>
            <person name="Winkel M."/>
            <person name="Mussmann M."/>
            <person name="Bailey J."/>
        </authorList>
    </citation>
    <scope>NUCLEOTIDE SEQUENCE [LARGE SCALE GENOMIC DNA]</scope>
    <source>
        <strain evidence="2">Hydrate Ridge</strain>
    </source>
</reference>
<feature type="chain" id="PRO_5020039053" evidence="1">
    <location>
        <begin position="30"/>
        <end position="636"/>
    </location>
</feature>
<name>A0A4E0RRP6_9GAMM</name>
<feature type="signal peptide" evidence="1">
    <location>
        <begin position="1"/>
        <end position="29"/>
    </location>
</feature>